<reference evidence="2" key="1">
    <citation type="journal article" date="2015" name="BMC Genomics">
        <title>Draft genome of a commonly misdiagnosed multidrug resistant pathogen Candida auris.</title>
        <authorList>
            <person name="Chatterjee S."/>
            <person name="Alampalli S.V."/>
            <person name="Nageshan R.K."/>
            <person name="Chettiar S.T."/>
            <person name="Joshi S."/>
            <person name="Tatu U.S."/>
        </authorList>
    </citation>
    <scope>NUCLEOTIDE SEQUENCE [LARGE SCALE GENOMIC DNA]</scope>
    <source>
        <strain evidence="2">6684</strain>
    </source>
</reference>
<name>A0A0L0P3X0_CANAR</name>
<protein>
    <submittedName>
        <fullName evidence="1">Uncharacterized protein</fullName>
    </submittedName>
</protein>
<gene>
    <name evidence="1" type="ORF">QG37_01931</name>
</gene>
<dbReference type="VEuPathDB" id="FungiDB:QG37_01931"/>
<dbReference type="AlphaFoldDB" id="A0A0L0P3X0"/>
<evidence type="ECO:0000313" key="2">
    <source>
        <dbReference type="Proteomes" id="UP000037122"/>
    </source>
</evidence>
<sequence length="49" mass="5427">MVLAVQAEELFLHPPPALASALEQVCEHLAGCPMRSEARWEGEKLRVNV</sequence>
<dbReference type="EMBL" id="LGST01000016">
    <property type="protein sequence ID" value="KNE01058.1"/>
    <property type="molecule type" value="Genomic_DNA"/>
</dbReference>
<evidence type="ECO:0000313" key="1">
    <source>
        <dbReference type="EMBL" id="KNE01058.1"/>
    </source>
</evidence>
<organism evidence="1 2">
    <name type="scientific">Candidozyma auris</name>
    <name type="common">Yeast</name>
    <name type="synonym">Candida auris</name>
    <dbReference type="NCBI Taxonomy" id="498019"/>
    <lineage>
        <taxon>Eukaryota</taxon>
        <taxon>Fungi</taxon>
        <taxon>Dikarya</taxon>
        <taxon>Ascomycota</taxon>
        <taxon>Saccharomycotina</taxon>
        <taxon>Pichiomycetes</taxon>
        <taxon>Metschnikowiaceae</taxon>
        <taxon>Candidozyma</taxon>
    </lineage>
</organism>
<accession>A0A0L0P3X0</accession>
<comment type="caution">
    <text evidence="1">The sequence shown here is derived from an EMBL/GenBank/DDBJ whole genome shotgun (WGS) entry which is preliminary data.</text>
</comment>
<proteinExistence type="predicted"/>
<dbReference type="Proteomes" id="UP000037122">
    <property type="component" value="Unassembled WGS sequence"/>
</dbReference>